<feature type="transmembrane region" description="Helical" evidence="1">
    <location>
        <begin position="6"/>
        <end position="23"/>
    </location>
</feature>
<evidence type="ECO:0000313" key="3">
    <source>
        <dbReference type="Proteomes" id="UP001549363"/>
    </source>
</evidence>
<name>A0ABV2PFQ1_9BACI</name>
<sequence length="61" mass="7371">MFDQLFIVGIYLLIILMLSYFTLEYLKNKISKQHFLIWLFGVFLTGPIAFIIYVIWDKKHN</sequence>
<evidence type="ECO:0000256" key="1">
    <source>
        <dbReference type="SAM" id="Phobius"/>
    </source>
</evidence>
<organism evidence="2 3">
    <name type="scientific">Lysinibacillus parviboronicapiens</name>
    <dbReference type="NCBI Taxonomy" id="436516"/>
    <lineage>
        <taxon>Bacteria</taxon>
        <taxon>Bacillati</taxon>
        <taxon>Bacillota</taxon>
        <taxon>Bacilli</taxon>
        <taxon>Bacillales</taxon>
        <taxon>Bacillaceae</taxon>
        <taxon>Lysinibacillus</taxon>
    </lineage>
</organism>
<proteinExistence type="predicted"/>
<keyword evidence="1" id="KW-1133">Transmembrane helix</keyword>
<reference evidence="2 3" key="1">
    <citation type="submission" date="2024-06" db="EMBL/GenBank/DDBJ databases">
        <title>Sorghum-associated microbial communities from plants grown in Nebraska, USA.</title>
        <authorList>
            <person name="Schachtman D."/>
        </authorList>
    </citation>
    <scope>NUCLEOTIDE SEQUENCE [LARGE SCALE GENOMIC DNA]</scope>
    <source>
        <strain evidence="2 3">736</strain>
    </source>
</reference>
<keyword evidence="3" id="KW-1185">Reference proteome</keyword>
<keyword evidence="2" id="KW-0645">Protease</keyword>
<keyword evidence="1" id="KW-0472">Membrane</keyword>
<dbReference type="GO" id="GO:0006508">
    <property type="term" value="P:proteolysis"/>
    <property type="evidence" value="ECO:0007669"/>
    <property type="project" value="UniProtKB-KW"/>
</dbReference>
<dbReference type="EMBL" id="JBEPSB010000002">
    <property type="protein sequence ID" value="MET4559611.1"/>
    <property type="molecule type" value="Genomic_DNA"/>
</dbReference>
<evidence type="ECO:0000313" key="2">
    <source>
        <dbReference type="EMBL" id="MET4559611.1"/>
    </source>
</evidence>
<dbReference type="Proteomes" id="UP001549363">
    <property type="component" value="Unassembled WGS sequence"/>
</dbReference>
<protein>
    <submittedName>
        <fullName evidence="2">Membrane-bound ClpP family serine protease</fullName>
    </submittedName>
</protein>
<dbReference type="GO" id="GO:0008233">
    <property type="term" value="F:peptidase activity"/>
    <property type="evidence" value="ECO:0007669"/>
    <property type="project" value="UniProtKB-KW"/>
</dbReference>
<comment type="caution">
    <text evidence="2">The sequence shown here is derived from an EMBL/GenBank/DDBJ whole genome shotgun (WGS) entry which is preliminary data.</text>
</comment>
<keyword evidence="1" id="KW-0812">Transmembrane</keyword>
<gene>
    <name evidence="2" type="ORF">ABIA69_000754</name>
</gene>
<feature type="transmembrane region" description="Helical" evidence="1">
    <location>
        <begin position="35"/>
        <end position="56"/>
    </location>
</feature>
<keyword evidence="2" id="KW-0378">Hydrolase</keyword>
<accession>A0ABV2PFQ1</accession>